<evidence type="ECO:0000313" key="2">
    <source>
        <dbReference type="EMBL" id="KAL3313866.1"/>
    </source>
</evidence>
<dbReference type="Proteomes" id="UP001626550">
    <property type="component" value="Unassembled WGS sequence"/>
</dbReference>
<dbReference type="EMBL" id="JBJKFK010001170">
    <property type="protein sequence ID" value="KAL3313866.1"/>
    <property type="molecule type" value="Genomic_DNA"/>
</dbReference>
<protein>
    <submittedName>
        <fullName evidence="2">Uncharacterized protein</fullName>
    </submittedName>
</protein>
<evidence type="ECO:0000313" key="3">
    <source>
        <dbReference type="Proteomes" id="UP001626550"/>
    </source>
</evidence>
<organism evidence="2 3">
    <name type="scientific">Cichlidogyrus casuarinus</name>
    <dbReference type="NCBI Taxonomy" id="1844966"/>
    <lineage>
        <taxon>Eukaryota</taxon>
        <taxon>Metazoa</taxon>
        <taxon>Spiralia</taxon>
        <taxon>Lophotrochozoa</taxon>
        <taxon>Platyhelminthes</taxon>
        <taxon>Monogenea</taxon>
        <taxon>Monopisthocotylea</taxon>
        <taxon>Dactylogyridea</taxon>
        <taxon>Ancyrocephalidae</taxon>
        <taxon>Cichlidogyrus</taxon>
    </lineage>
</organism>
<feature type="region of interest" description="Disordered" evidence="1">
    <location>
        <begin position="1"/>
        <end position="44"/>
    </location>
</feature>
<evidence type="ECO:0000256" key="1">
    <source>
        <dbReference type="SAM" id="MobiDB-lite"/>
    </source>
</evidence>
<sequence length="102" mass="11570">MPRTKRNRPADRAEAMDVDSGSDEMRDVTQAGSSRPPSLKAPRFEGKDWQSFATRLDSYFEALDIDNEKIRYQIMLNGIAEEQFDQLTGLLAEAQQAPARYS</sequence>
<proteinExistence type="predicted"/>
<accession>A0ABD2Q6M2</accession>
<name>A0ABD2Q6M2_9PLAT</name>
<comment type="caution">
    <text evidence="2">The sequence shown here is derived from an EMBL/GenBank/DDBJ whole genome shotgun (WGS) entry which is preliminary data.</text>
</comment>
<reference evidence="2 3" key="1">
    <citation type="submission" date="2024-11" db="EMBL/GenBank/DDBJ databases">
        <title>Adaptive evolution of stress response genes in parasites aligns with host niche diversity.</title>
        <authorList>
            <person name="Hahn C."/>
            <person name="Resl P."/>
        </authorList>
    </citation>
    <scope>NUCLEOTIDE SEQUENCE [LARGE SCALE GENOMIC DNA]</scope>
    <source>
        <strain evidence="2">EGGRZ-B1_66</strain>
        <tissue evidence="2">Body</tissue>
    </source>
</reference>
<keyword evidence="3" id="KW-1185">Reference proteome</keyword>
<dbReference type="AlphaFoldDB" id="A0ABD2Q6M2"/>
<gene>
    <name evidence="2" type="ORF">Ciccas_007530</name>
</gene>